<feature type="domain" description="Aminoglycoside phosphotransferase" evidence="2">
    <location>
        <begin position="70"/>
        <end position="257"/>
    </location>
</feature>
<comment type="caution">
    <text evidence="3">The sequence shown here is derived from an EMBL/GenBank/DDBJ whole genome shotgun (WGS) entry which is preliminary data.</text>
</comment>
<evidence type="ECO:0000256" key="1">
    <source>
        <dbReference type="SAM" id="MobiDB-lite"/>
    </source>
</evidence>
<dbReference type="SUPFAM" id="SSF56112">
    <property type="entry name" value="Protein kinase-like (PK-like)"/>
    <property type="match status" value="1"/>
</dbReference>
<dbReference type="AlphaFoldDB" id="A0A317EGV5"/>
<organism evidence="3 4">
    <name type="scientific">Zavarzinia aquatilis</name>
    <dbReference type="NCBI Taxonomy" id="2211142"/>
    <lineage>
        <taxon>Bacteria</taxon>
        <taxon>Pseudomonadati</taxon>
        <taxon>Pseudomonadota</taxon>
        <taxon>Alphaproteobacteria</taxon>
        <taxon>Rhodospirillales</taxon>
        <taxon>Zavarziniaceae</taxon>
        <taxon>Zavarzinia</taxon>
    </lineage>
</organism>
<dbReference type="OrthoDB" id="9777791at2"/>
<dbReference type="Proteomes" id="UP000245461">
    <property type="component" value="Unassembled WGS sequence"/>
</dbReference>
<name>A0A317EGV5_9PROT</name>
<dbReference type="Pfam" id="PF01636">
    <property type="entry name" value="APH"/>
    <property type="match status" value="1"/>
</dbReference>
<keyword evidence="4" id="KW-1185">Reference proteome</keyword>
<protein>
    <recommendedName>
        <fullName evidence="2">Aminoglycoside phosphotransferase domain-containing protein</fullName>
    </recommendedName>
</protein>
<dbReference type="EMBL" id="QGLE01000001">
    <property type="protein sequence ID" value="PWR25516.1"/>
    <property type="molecule type" value="Genomic_DNA"/>
</dbReference>
<dbReference type="InterPro" id="IPR002575">
    <property type="entry name" value="Aminoglycoside_PTrfase"/>
</dbReference>
<gene>
    <name evidence="3" type="ORF">DKG74_00635</name>
</gene>
<feature type="compositionally biased region" description="Pro residues" evidence="1">
    <location>
        <begin position="45"/>
        <end position="55"/>
    </location>
</feature>
<sequence>MRCPGGRRQGAAVGITPAPPAKAMGGHRPSCYRRLRAMTTDDRPPQPPAPSPPDPGGRIGTGGKSDIFDLGDGRVLKLYHERFAAETGRGEYDLTRAAAAAGLPVWQVHGVEERAGRIGLVGDFVPGVDVSTVMTRQPWRTFGLIRRLADIQQAFHRAPVDMQHPARQMSLDHALGLLRRLDPPFAALVADILRQERALAFCHGDFHGANARLGAGRITILDLERAGRGEPDLDVARSLSWLLLGKGEGRQAGAAERAFRFWMVEIYLARYCAAAGRAPLPALAWLVAEICRRRRGIADDRTAEAHLRRLRSWLFRLNGR</sequence>
<accession>A0A317EGV5</accession>
<feature type="region of interest" description="Disordered" evidence="1">
    <location>
        <begin position="1"/>
        <end position="63"/>
    </location>
</feature>
<evidence type="ECO:0000313" key="3">
    <source>
        <dbReference type="EMBL" id="PWR25516.1"/>
    </source>
</evidence>
<proteinExistence type="predicted"/>
<dbReference type="InterPro" id="IPR011009">
    <property type="entry name" value="Kinase-like_dom_sf"/>
</dbReference>
<evidence type="ECO:0000259" key="2">
    <source>
        <dbReference type="Pfam" id="PF01636"/>
    </source>
</evidence>
<reference evidence="3 4" key="1">
    <citation type="submission" date="2018-05" db="EMBL/GenBank/DDBJ databases">
        <title>Zavarzinia sp. HR-AS.</title>
        <authorList>
            <person name="Lee Y."/>
            <person name="Jeon C.O."/>
        </authorList>
    </citation>
    <scope>NUCLEOTIDE SEQUENCE [LARGE SCALE GENOMIC DNA]</scope>
    <source>
        <strain evidence="3 4">HR-AS</strain>
    </source>
</reference>
<evidence type="ECO:0000313" key="4">
    <source>
        <dbReference type="Proteomes" id="UP000245461"/>
    </source>
</evidence>
<dbReference type="Gene3D" id="3.90.1200.10">
    <property type="match status" value="1"/>
</dbReference>